<proteinExistence type="predicted"/>
<sequence>MNVFSGTLKVFSLRIFNFFEHTPKMIKMSTITSLIIPYTSEELEIANSIQLKYWMSMQLLIIKPIGDLIFGKYKHSPSFEHRFFTHCVLVDKRVSSLSFWLHGSIFFHERKVISCKHVEKVSWKPTTKRTPTADTKPKPRSTQKFSNPSTTIKP</sequence>
<feature type="compositionally biased region" description="Polar residues" evidence="1">
    <location>
        <begin position="140"/>
        <end position="154"/>
    </location>
</feature>
<keyword evidence="3" id="KW-1185">Reference proteome</keyword>
<evidence type="ECO:0000313" key="3">
    <source>
        <dbReference type="Proteomes" id="UP000811609"/>
    </source>
</evidence>
<accession>A0A8T1P493</accession>
<comment type="caution">
    <text evidence="2">The sequence shown here is derived from an EMBL/GenBank/DDBJ whole genome shotgun (WGS) entry which is preliminary data.</text>
</comment>
<feature type="compositionally biased region" description="Polar residues" evidence="1">
    <location>
        <begin position="124"/>
        <end position="133"/>
    </location>
</feature>
<dbReference type="Proteomes" id="UP000811609">
    <property type="component" value="Chromosome 11"/>
</dbReference>
<gene>
    <name evidence="2" type="ORF">CIPAW_11G095000</name>
</gene>
<protein>
    <submittedName>
        <fullName evidence="2">Uncharacterized protein</fullName>
    </submittedName>
</protein>
<name>A0A8T1P493_CARIL</name>
<evidence type="ECO:0000256" key="1">
    <source>
        <dbReference type="SAM" id="MobiDB-lite"/>
    </source>
</evidence>
<reference evidence="2" key="1">
    <citation type="submission" date="2020-12" db="EMBL/GenBank/DDBJ databases">
        <title>WGS assembly of Carya illinoinensis cv. Pawnee.</title>
        <authorList>
            <person name="Platts A."/>
            <person name="Shu S."/>
            <person name="Wright S."/>
            <person name="Barry K."/>
            <person name="Edger P."/>
            <person name="Pires J.C."/>
            <person name="Schmutz J."/>
        </authorList>
    </citation>
    <scope>NUCLEOTIDE SEQUENCE</scope>
    <source>
        <tissue evidence="2">Leaf</tissue>
    </source>
</reference>
<evidence type="ECO:0000313" key="2">
    <source>
        <dbReference type="EMBL" id="KAG6636203.1"/>
    </source>
</evidence>
<organism evidence="2 3">
    <name type="scientific">Carya illinoinensis</name>
    <name type="common">Pecan</name>
    <dbReference type="NCBI Taxonomy" id="32201"/>
    <lineage>
        <taxon>Eukaryota</taxon>
        <taxon>Viridiplantae</taxon>
        <taxon>Streptophyta</taxon>
        <taxon>Embryophyta</taxon>
        <taxon>Tracheophyta</taxon>
        <taxon>Spermatophyta</taxon>
        <taxon>Magnoliopsida</taxon>
        <taxon>eudicotyledons</taxon>
        <taxon>Gunneridae</taxon>
        <taxon>Pentapetalae</taxon>
        <taxon>rosids</taxon>
        <taxon>fabids</taxon>
        <taxon>Fagales</taxon>
        <taxon>Juglandaceae</taxon>
        <taxon>Carya</taxon>
    </lineage>
</organism>
<dbReference type="EMBL" id="CM031819">
    <property type="protein sequence ID" value="KAG6636203.1"/>
    <property type="molecule type" value="Genomic_DNA"/>
</dbReference>
<feature type="region of interest" description="Disordered" evidence="1">
    <location>
        <begin position="124"/>
        <end position="154"/>
    </location>
</feature>
<dbReference type="AlphaFoldDB" id="A0A8T1P493"/>